<gene>
    <name evidence="1" type="ORF">JL111_12250</name>
</gene>
<accession>A0ABS1S834</accession>
<reference evidence="1 2" key="1">
    <citation type="submission" date="2021-01" db="EMBL/GenBank/DDBJ databases">
        <title>011410 draft genome.</title>
        <authorList>
            <person name="Lang L."/>
        </authorList>
    </citation>
    <scope>NUCLEOTIDE SEQUENCE [LARGE SCALE GENOMIC DNA]</scope>
    <source>
        <strain evidence="1 2">KCTC 42845</strain>
    </source>
</reference>
<dbReference type="Proteomes" id="UP000644749">
    <property type="component" value="Unassembled WGS sequence"/>
</dbReference>
<dbReference type="EMBL" id="JAESHT010000010">
    <property type="protein sequence ID" value="MBL3674259.1"/>
    <property type="molecule type" value="Genomic_DNA"/>
</dbReference>
<dbReference type="RefSeq" id="WP_191310556.1">
    <property type="nucleotide sequence ID" value="NZ_BNCL01000009.1"/>
</dbReference>
<sequence>MIPPVDITPDTRDISQLWRRLTGDECVAARAHLRGGTVVCVTVERDQTLAMCRAGAIAALSVEAVRSIEEGDDVRRGWVH</sequence>
<keyword evidence="2" id="KW-1185">Reference proteome</keyword>
<protein>
    <submittedName>
        <fullName evidence="1">Uncharacterized protein</fullName>
    </submittedName>
</protein>
<comment type="caution">
    <text evidence="1">The sequence shown here is derived from an EMBL/GenBank/DDBJ whole genome shotgun (WGS) entry which is preliminary data.</text>
</comment>
<proteinExistence type="predicted"/>
<name>A0ABS1S834_9RHOB</name>
<organism evidence="1 2">
    <name type="scientific">Paracoccus aerius</name>
    <dbReference type="NCBI Taxonomy" id="1915382"/>
    <lineage>
        <taxon>Bacteria</taxon>
        <taxon>Pseudomonadati</taxon>
        <taxon>Pseudomonadota</taxon>
        <taxon>Alphaproteobacteria</taxon>
        <taxon>Rhodobacterales</taxon>
        <taxon>Paracoccaceae</taxon>
        <taxon>Paracoccus</taxon>
    </lineage>
</organism>
<evidence type="ECO:0000313" key="2">
    <source>
        <dbReference type="Proteomes" id="UP000644749"/>
    </source>
</evidence>
<evidence type="ECO:0000313" key="1">
    <source>
        <dbReference type="EMBL" id="MBL3674259.1"/>
    </source>
</evidence>